<reference evidence="4" key="1">
    <citation type="journal article" date="2019" name="Int. J. Syst. Evol. Microbiol.">
        <title>The Global Catalogue of Microorganisms (GCM) 10K type strain sequencing project: providing services to taxonomists for standard genome sequencing and annotation.</title>
        <authorList>
            <consortium name="The Broad Institute Genomics Platform"/>
            <consortium name="The Broad Institute Genome Sequencing Center for Infectious Disease"/>
            <person name="Wu L."/>
            <person name="Ma J."/>
        </authorList>
    </citation>
    <scope>NUCLEOTIDE SEQUENCE [LARGE SCALE GENOMIC DNA]</scope>
    <source>
        <strain evidence="4">KCTC 52607</strain>
    </source>
</reference>
<organism evidence="3 4">
    <name type="scientific">Alteraurantiacibacter palmitatis</name>
    <dbReference type="NCBI Taxonomy" id="2054628"/>
    <lineage>
        <taxon>Bacteria</taxon>
        <taxon>Pseudomonadati</taxon>
        <taxon>Pseudomonadota</taxon>
        <taxon>Alphaproteobacteria</taxon>
        <taxon>Sphingomonadales</taxon>
        <taxon>Erythrobacteraceae</taxon>
        <taxon>Alteraurantiacibacter</taxon>
    </lineage>
</organism>
<evidence type="ECO:0000313" key="3">
    <source>
        <dbReference type="EMBL" id="MFC3099215.1"/>
    </source>
</evidence>
<keyword evidence="3" id="KW-0378">Hydrolase</keyword>
<dbReference type="PANTHER" id="PTHR10907:SF47">
    <property type="entry name" value="REGUCALCIN"/>
    <property type="match status" value="1"/>
</dbReference>
<accession>A0ABV7E923</accession>
<dbReference type="SUPFAM" id="SSF63829">
    <property type="entry name" value="Calcium-dependent phosphotriesterase"/>
    <property type="match status" value="1"/>
</dbReference>
<keyword evidence="4" id="KW-1185">Reference proteome</keyword>
<comment type="similarity">
    <text evidence="1">Belongs to the SMP-30/CGR1 family.</text>
</comment>
<dbReference type="InterPro" id="IPR011042">
    <property type="entry name" value="6-blade_b-propeller_TolB-like"/>
</dbReference>
<proteinExistence type="inferred from homology"/>
<protein>
    <submittedName>
        <fullName evidence="3">SMP-30/gluconolactonase/LRE family protein</fullName>
        <ecNumber evidence="3">3.1.1.99</ecNumber>
    </submittedName>
</protein>
<dbReference type="EMBL" id="JBHRST010000022">
    <property type="protein sequence ID" value="MFC3099215.1"/>
    <property type="molecule type" value="Genomic_DNA"/>
</dbReference>
<feature type="domain" description="SMP-30/Gluconolactonase/LRE-like region" evidence="2">
    <location>
        <begin position="21"/>
        <end position="263"/>
    </location>
</feature>
<dbReference type="InterPro" id="IPR005511">
    <property type="entry name" value="SMP-30"/>
</dbReference>
<dbReference type="Pfam" id="PF08450">
    <property type="entry name" value="SGL"/>
    <property type="match status" value="1"/>
</dbReference>
<dbReference type="Proteomes" id="UP001595456">
    <property type="component" value="Unassembled WGS sequence"/>
</dbReference>
<dbReference type="InterPro" id="IPR013658">
    <property type="entry name" value="SGL"/>
</dbReference>
<dbReference type="PANTHER" id="PTHR10907">
    <property type="entry name" value="REGUCALCIN"/>
    <property type="match status" value="1"/>
</dbReference>
<evidence type="ECO:0000313" key="4">
    <source>
        <dbReference type="Proteomes" id="UP001595456"/>
    </source>
</evidence>
<comment type="caution">
    <text evidence="3">The sequence shown here is derived from an EMBL/GenBank/DDBJ whole genome shotgun (WGS) entry which is preliminary data.</text>
</comment>
<dbReference type="RefSeq" id="WP_336924316.1">
    <property type="nucleotide sequence ID" value="NZ_JBANRO010000001.1"/>
</dbReference>
<dbReference type="GO" id="GO:0016787">
    <property type="term" value="F:hydrolase activity"/>
    <property type="evidence" value="ECO:0007669"/>
    <property type="project" value="UniProtKB-KW"/>
</dbReference>
<evidence type="ECO:0000259" key="2">
    <source>
        <dbReference type="Pfam" id="PF08450"/>
    </source>
</evidence>
<gene>
    <name evidence="3" type="ORF">ACFODU_15565</name>
</gene>
<dbReference type="EC" id="3.1.1.99" evidence="3"/>
<dbReference type="Gene3D" id="2.120.10.30">
    <property type="entry name" value="TolB, C-terminal domain"/>
    <property type="match status" value="1"/>
</dbReference>
<sequence length="298" mass="32162">MAVNLTSSARPRQLIDVGSKLGEGAFWDAERAIVWFVDIKQHRLWHYDPATGSNAMAEAPEQIGWALPADDGLLLCGLKDGLYTFDPAHQRFEKLMEVPGEPAHNRLNDACTDPWGRVWFGSMDDSENQASGRFYVFDRGDIRPAGPSGISITNGPAVSAAGDRIYFTDTTGQKIMVAPLSASGVGEARLFADTGALYPNAFPDGPVVDAEDHVWTGLYLGSRVARFSPDGDVVAEVEFEARDITKMCLGGADFRTAFVTTATKNLEEGEFAQFPHAGSLLAFDSPVAGFAQARVKLG</sequence>
<name>A0ABV7E923_9SPHN</name>
<evidence type="ECO:0000256" key="1">
    <source>
        <dbReference type="ARBA" id="ARBA00008853"/>
    </source>
</evidence>
<dbReference type="PRINTS" id="PR01790">
    <property type="entry name" value="SMP30FAMILY"/>
</dbReference>